<sequence length="159" mass="17006">MKRLPGPLRGALAPAAAVLFVLAAAAPAAAAPVPFTVDDLGENYCTYYEATGAAEWADIVIQPTVAIAGKASTTFIDDRPCLDVEPFPRHVQFTAYSQERPVAEHREALSNAESAFGFDFTLSSDETQAIEYVTVAICRTESIIGQPEFACTEPVVLKP</sequence>
<evidence type="ECO:0000256" key="1">
    <source>
        <dbReference type="SAM" id="SignalP"/>
    </source>
</evidence>
<dbReference type="STRING" id="58114.SAMN05216270_10236"/>
<keyword evidence="3" id="KW-1185">Reference proteome</keyword>
<dbReference type="RefSeq" id="WP_091028803.1">
    <property type="nucleotide sequence ID" value="NZ_FNAD01000002.1"/>
</dbReference>
<name>A0A1G6SDP4_9ACTN</name>
<feature type="chain" id="PRO_5011460606" evidence="1">
    <location>
        <begin position="31"/>
        <end position="159"/>
    </location>
</feature>
<keyword evidence="1" id="KW-0732">Signal</keyword>
<organism evidence="2 3">
    <name type="scientific">Glycomyces harbinensis</name>
    <dbReference type="NCBI Taxonomy" id="58114"/>
    <lineage>
        <taxon>Bacteria</taxon>
        <taxon>Bacillati</taxon>
        <taxon>Actinomycetota</taxon>
        <taxon>Actinomycetes</taxon>
        <taxon>Glycomycetales</taxon>
        <taxon>Glycomycetaceae</taxon>
        <taxon>Glycomyces</taxon>
    </lineage>
</organism>
<dbReference type="Proteomes" id="UP000198949">
    <property type="component" value="Unassembled WGS sequence"/>
</dbReference>
<protein>
    <submittedName>
        <fullName evidence="2">Uncharacterized protein</fullName>
    </submittedName>
</protein>
<accession>A0A1G6SDP4</accession>
<reference evidence="3" key="1">
    <citation type="submission" date="2016-10" db="EMBL/GenBank/DDBJ databases">
        <authorList>
            <person name="Varghese N."/>
            <person name="Submissions S."/>
        </authorList>
    </citation>
    <scope>NUCLEOTIDE SEQUENCE [LARGE SCALE GENOMIC DNA]</scope>
    <source>
        <strain evidence="3">CGMCC 4.3516</strain>
    </source>
</reference>
<dbReference type="EMBL" id="FNAD01000002">
    <property type="protein sequence ID" value="SDD14863.1"/>
    <property type="molecule type" value="Genomic_DNA"/>
</dbReference>
<feature type="signal peptide" evidence="1">
    <location>
        <begin position="1"/>
        <end position="30"/>
    </location>
</feature>
<dbReference type="OrthoDB" id="5194785at2"/>
<gene>
    <name evidence="2" type="ORF">SAMN05216270_10236</name>
</gene>
<dbReference type="AlphaFoldDB" id="A0A1G6SDP4"/>
<proteinExistence type="predicted"/>
<evidence type="ECO:0000313" key="3">
    <source>
        <dbReference type="Proteomes" id="UP000198949"/>
    </source>
</evidence>
<evidence type="ECO:0000313" key="2">
    <source>
        <dbReference type="EMBL" id="SDD14863.1"/>
    </source>
</evidence>